<accession>A0A1Y6K0I2</accession>
<dbReference type="Gene3D" id="3.30.70.1450">
    <property type="entry name" value="Regulator of K+ conductance, C-terminal domain"/>
    <property type="match status" value="2"/>
</dbReference>
<feature type="transmembrane region" description="Helical" evidence="7">
    <location>
        <begin position="444"/>
        <end position="462"/>
    </location>
</feature>
<name>A0A1Y6K0I2_9CHLR</name>
<keyword evidence="10" id="KW-1185">Reference proteome</keyword>
<dbReference type="PROSITE" id="PS51202">
    <property type="entry name" value="RCK_C"/>
    <property type="match status" value="2"/>
</dbReference>
<evidence type="ECO:0000256" key="5">
    <source>
        <dbReference type="ARBA" id="ARBA00022989"/>
    </source>
</evidence>
<dbReference type="InterPro" id="IPR036721">
    <property type="entry name" value="RCK_C_sf"/>
</dbReference>
<dbReference type="SUPFAM" id="SSF116726">
    <property type="entry name" value="TrkA C-terminal domain-like"/>
    <property type="match status" value="2"/>
</dbReference>
<dbReference type="InterPro" id="IPR051679">
    <property type="entry name" value="DASS-Related_Transporters"/>
</dbReference>
<sequence length="588" mass="63787">MTLQMVLLIIIILAALVLFSIEFLPADVIALGLMMALILTGILPARTAFAGFGSDTSLMILGILILTAALVHTGIVQILSQKIIQSVGDDKKRLFWIITGSAGIISSFISNTAAAAFFTPMTIGLSRRLKINPSKMLMPMAFATILASSVTLVATSTNVVVSGQLTQYGLPPLGMFEMTAVGVPILIVGLLYMYFIGQHLIPIRETKSQDPQQEILSYLSEIKITPDSPWAGKSLQEIGLGKEYDLYALRILKETGIHVEPRSYTILHPGDRVLVEGNKTDLMTLREKNLVAFTGEFDPQSDISKTLSLAEVILLPGSPLIGRTLRGLNFRDRYGLQVLGINRKGETIRRRISLTRLQVGDQLLLQGNPETIRGLGKNISFRVISGELESLPETRKAPLALAIFGGVILLVSVNVLTLTVGVMLGALIAFITRCITPEEAYRQVNWGAWLLIACMLSLGRAMEVTGLATLLADQIVALIGVSHPLLLLSTFFFLSMLLTQPMSNQAAAVIVTPVAMQAAANLNLNPRAFAIMIAIGASNSFITPLEPACLMVYGPGNYRFFDFLKVGAMLTVLIFGVAILMVPWLWPL</sequence>
<dbReference type="InterPro" id="IPR006037">
    <property type="entry name" value="RCK_C"/>
</dbReference>
<feature type="transmembrane region" description="Helical" evidence="7">
    <location>
        <begin position="31"/>
        <end position="52"/>
    </location>
</feature>
<proteinExistence type="predicted"/>
<feature type="transmembrane region" description="Helical" evidence="7">
    <location>
        <begin position="399"/>
        <end position="432"/>
    </location>
</feature>
<evidence type="ECO:0000259" key="8">
    <source>
        <dbReference type="PROSITE" id="PS51202"/>
    </source>
</evidence>
<dbReference type="PANTHER" id="PTHR43652">
    <property type="entry name" value="BASIC AMINO ACID ANTIPORTER YFCC-RELATED"/>
    <property type="match status" value="1"/>
</dbReference>
<evidence type="ECO:0000256" key="3">
    <source>
        <dbReference type="ARBA" id="ARBA00022692"/>
    </source>
</evidence>
<evidence type="ECO:0000313" key="9">
    <source>
        <dbReference type="EMBL" id="SMX53205.1"/>
    </source>
</evidence>
<evidence type="ECO:0000256" key="7">
    <source>
        <dbReference type="SAM" id="Phobius"/>
    </source>
</evidence>
<comment type="subcellular location">
    <subcellularLocation>
        <location evidence="1">Membrane</location>
        <topology evidence="1">Multi-pass membrane protein</topology>
    </subcellularLocation>
</comment>
<keyword evidence="3 7" id="KW-0812">Transmembrane</keyword>
<gene>
    <name evidence="9" type="ORF">CFX1CAM_0139</name>
</gene>
<dbReference type="KEGG" id="abat:CFX1CAM_0139"/>
<keyword evidence="6 7" id="KW-0472">Membrane</keyword>
<feature type="transmembrane region" description="Helical" evidence="7">
    <location>
        <begin position="566"/>
        <end position="586"/>
    </location>
</feature>
<feature type="transmembrane region" description="Helical" evidence="7">
    <location>
        <begin position="58"/>
        <end position="79"/>
    </location>
</feature>
<feature type="transmembrane region" description="Helical" evidence="7">
    <location>
        <begin position="94"/>
        <end position="118"/>
    </location>
</feature>
<dbReference type="GO" id="GO:0008324">
    <property type="term" value="F:monoatomic cation transmembrane transporter activity"/>
    <property type="evidence" value="ECO:0007669"/>
    <property type="project" value="InterPro"/>
</dbReference>
<evidence type="ECO:0000313" key="10">
    <source>
        <dbReference type="Proteomes" id="UP000195514"/>
    </source>
</evidence>
<dbReference type="Pfam" id="PF02080">
    <property type="entry name" value="TrkA_C"/>
    <property type="match status" value="2"/>
</dbReference>
<feature type="transmembrane region" description="Helical" evidence="7">
    <location>
        <begin position="530"/>
        <end position="554"/>
    </location>
</feature>
<feature type="transmembrane region" description="Helical" evidence="7">
    <location>
        <begin position="173"/>
        <end position="195"/>
    </location>
</feature>
<dbReference type="Proteomes" id="UP000195514">
    <property type="component" value="Chromosome I"/>
</dbReference>
<feature type="transmembrane region" description="Helical" evidence="7">
    <location>
        <begin position="6"/>
        <end position="24"/>
    </location>
</feature>
<dbReference type="OrthoDB" id="9765532at2"/>
<dbReference type="EMBL" id="LT859958">
    <property type="protein sequence ID" value="SMX53205.1"/>
    <property type="molecule type" value="Genomic_DNA"/>
</dbReference>
<evidence type="ECO:0000256" key="2">
    <source>
        <dbReference type="ARBA" id="ARBA00022448"/>
    </source>
</evidence>
<dbReference type="AlphaFoldDB" id="A0A1Y6K0I2"/>
<protein>
    <submittedName>
        <fullName evidence="9">TrkA-C domain protein</fullName>
    </submittedName>
</protein>
<keyword evidence="2" id="KW-0813">Transport</keyword>
<keyword evidence="5 7" id="KW-1133">Transmembrane helix</keyword>
<feature type="transmembrane region" description="Helical" evidence="7">
    <location>
        <begin position="138"/>
        <end position="161"/>
    </location>
</feature>
<evidence type="ECO:0000256" key="1">
    <source>
        <dbReference type="ARBA" id="ARBA00004141"/>
    </source>
</evidence>
<dbReference type="PANTHER" id="PTHR43652:SF2">
    <property type="entry name" value="BASIC AMINO ACID ANTIPORTER YFCC-RELATED"/>
    <property type="match status" value="1"/>
</dbReference>
<dbReference type="InterPro" id="IPR004680">
    <property type="entry name" value="Cit_transptr-like_dom"/>
</dbReference>
<reference evidence="10" key="1">
    <citation type="submission" date="2017-05" db="EMBL/GenBank/DDBJ databases">
        <authorList>
            <person name="Kirkegaard R."/>
            <person name="Mcilroy J S."/>
        </authorList>
    </citation>
    <scope>NUCLEOTIDE SEQUENCE [LARGE SCALE GENOMIC DNA]</scope>
</reference>
<feature type="domain" description="RCK C-terminal" evidence="8">
    <location>
        <begin position="297"/>
        <end position="381"/>
    </location>
</feature>
<dbReference type="GO" id="GO:0006813">
    <property type="term" value="P:potassium ion transport"/>
    <property type="evidence" value="ECO:0007669"/>
    <property type="project" value="InterPro"/>
</dbReference>
<dbReference type="GO" id="GO:0005886">
    <property type="term" value="C:plasma membrane"/>
    <property type="evidence" value="ECO:0007669"/>
    <property type="project" value="TreeGrafter"/>
</dbReference>
<organism evidence="9 10">
    <name type="scientific">Candidatus Brevifilum fermentans</name>
    <dbReference type="NCBI Taxonomy" id="1986204"/>
    <lineage>
        <taxon>Bacteria</taxon>
        <taxon>Bacillati</taxon>
        <taxon>Chloroflexota</taxon>
        <taxon>Anaerolineae</taxon>
        <taxon>Anaerolineales</taxon>
        <taxon>Anaerolineaceae</taxon>
        <taxon>Candidatus Brevifilum</taxon>
    </lineage>
</organism>
<evidence type="ECO:0000256" key="4">
    <source>
        <dbReference type="ARBA" id="ARBA00022737"/>
    </source>
</evidence>
<feature type="transmembrane region" description="Helical" evidence="7">
    <location>
        <begin position="474"/>
        <end position="494"/>
    </location>
</feature>
<dbReference type="Pfam" id="PF03600">
    <property type="entry name" value="CitMHS"/>
    <property type="match status" value="1"/>
</dbReference>
<dbReference type="RefSeq" id="WP_087861159.1">
    <property type="nucleotide sequence ID" value="NZ_LT859958.1"/>
</dbReference>
<feature type="domain" description="RCK C-terminal" evidence="8">
    <location>
        <begin position="207"/>
        <end position="291"/>
    </location>
</feature>
<evidence type="ECO:0000256" key="6">
    <source>
        <dbReference type="ARBA" id="ARBA00023136"/>
    </source>
</evidence>
<keyword evidence="4" id="KW-0677">Repeat</keyword>